<keyword evidence="2" id="KW-1185">Reference proteome</keyword>
<proteinExistence type="predicted"/>
<reference evidence="2" key="2">
    <citation type="journal article" date="2018" name="Mol. Plant Microbe Interact.">
        <title>Genome sequence resources for the wheat stripe rust pathogen (Puccinia striiformis f. sp. tritici) and the barley stripe rust pathogen (Puccinia striiformis f. sp. hordei).</title>
        <authorList>
            <person name="Xia C."/>
            <person name="Wang M."/>
            <person name="Yin C."/>
            <person name="Cornejo O.E."/>
            <person name="Hulbert S.H."/>
            <person name="Chen X."/>
        </authorList>
    </citation>
    <scope>NUCLEOTIDE SEQUENCE [LARGE SCALE GENOMIC DNA]</scope>
    <source>
        <strain evidence="2">93-210</strain>
    </source>
</reference>
<dbReference type="EMBL" id="CM045878">
    <property type="protein sequence ID" value="KAI7940367.1"/>
    <property type="molecule type" value="Genomic_DNA"/>
</dbReference>
<gene>
    <name evidence="1" type="ORF">MJO28_014019</name>
</gene>
<evidence type="ECO:0000313" key="1">
    <source>
        <dbReference type="EMBL" id="KAI7940367.1"/>
    </source>
</evidence>
<dbReference type="Proteomes" id="UP001060170">
    <property type="component" value="Chromosome 14"/>
</dbReference>
<sequence length="164" mass="18560">MFGKLAAFPPFFYVFSLPPFFFFFCTPRRTSGNTRPQPGILDQPADLDLIFSTLIINDSPIHQQRSGRPSKASRSRSYSRNRSSDQTVIKDSINTDAINSDLDRPAHLDHSSKIDHPTDRTFLSNFLNHLSLLSLSRTSSVHPGMTSYKNHHPPPPPQIRNNLN</sequence>
<comment type="caution">
    <text evidence="1">The sequence shown here is derived from an EMBL/GenBank/DDBJ whole genome shotgun (WGS) entry which is preliminary data.</text>
</comment>
<evidence type="ECO:0000313" key="2">
    <source>
        <dbReference type="Proteomes" id="UP001060170"/>
    </source>
</evidence>
<reference evidence="2" key="1">
    <citation type="journal article" date="2018" name="BMC Genomics">
        <title>Genomic insights into host adaptation between the wheat stripe rust pathogen (Puccinia striiformis f. sp. tritici) and the barley stripe rust pathogen (Puccinia striiformis f. sp. hordei).</title>
        <authorList>
            <person name="Xia C."/>
            <person name="Wang M."/>
            <person name="Yin C."/>
            <person name="Cornejo O.E."/>
            <person name="Hulbert S.H."/>
            <person name="Chen X."/>
        </authorList>
    </citation>
    <scope>NUCLEOTIDE SEQUENCE [LARGE SCALE GENOMIC DNA]</scope>
    <source>
        <strain evidence="2">93-210</strain>
    </source>
</reference>
<accession>A0ACC0DW42</accession>
<protein>
    <submittedName>
        <fullName evidence="1">Uncharacterized protein</fullName>
    </submittedName>
</protein>
<organism evidence="1 2">
    <name type="scientific">Puccinia striiformis f. sp. tritici</name>
    <dbReference type="NCBI Taxonomy" id="168172"/>
    <lineage>
        <taxon>Eukaryota</taxon>
        <taxon>Fungi</taxon>
        <taxon>Dikarya</taxon>
        <taxon>Basidiomycota</taxon>
        <taxon>Pucciniomycotina</taxon>
        <taxon>Pucciniomycetes</taxon>
        <taxon>Pucciniales</taxon>
        <taxon>Pucciniaceae</taxon>
        <taxon>Puccinia</taxon>
    </lineage>
</organism>
<reference evidence="1 2" key="3">
    <citation type="journal article" date="2022" name="Microbiol. Spectr.">
        <title>Folding features and dynamics of 3D genome architecture in plant fungal pathogens.</title>
        <authorList>
            <person name="Xia C."/>
        </authorList>
    </citation>
    <scope>NUCLEOTIDE SEQUENCE [LARGE SCALE GENOMIC DNA]</scope>
    <source>
        <strain evidence="1 2">93-210</strain>
    </source>
</reference>
<name>A0ACC0DW42_9BASI</name>